<dbReference type="RefSeq" id="WP_092498478.1">
    <property type="nucleotide sequence ID" value="NZ_FOFG01000014.1"/>
</dbReference>
<protein>
    <submittedName>
        <fullName evidence="1">Uncharacterized protein</fullName>
    </submittedName>
</protein>
<dbReference type="STRING" id="1855383.SAMN05216548_11435"/>
<evidence type="ECO:0000313" key="1">
    <source>
        <dbReference type="EMBL" id="SER26772.1"/>
    </source>
</evidence>
<proteinExistence type="predicted"/>
<gene>
    <name evidence="1" type="ORF">SAMN05216548_11435</name>
</gene>
<evidence type="ECO:0000313" key="2">
    <source>
        <dbReference type="Proteomes" id="UP000199647"/>
    </source>
</evidence>
<dbReference type="Proteomes" id="UP000199647">
    <property type="component" value="Unassembled WGS sequence"/>
</dbReference>
<dbReference type="EMBL" id="FOFG01000014">
    <property type="protein sequence ID" value="SER26772.1"/>
    <property type="molecule type" value="Genomic_DNA"/>
</dbReference>
<dbReference type="AlphaFoldDB" id="A0A1H9MSX1"/>
<organism evidence="1 2">
    <name type="scientific">Faunimonas pinastri</name>
    <dbReference type="NCBI Taxonomy" id="1855383"/>
    <lineage>
        <taxon>Bacteria</taxon>
        <taxon>Pseudomonadati</taxon>
        <taxon>Pseudomonadota</taxon>
        <taxon>Alphaproteobacteria</taxon>
        <taxon>Hyphomicrobiales</taxon>
        <taxon>Afifellaceae</taxon>
        <taxon>Faunimonas</taxon>
    </lineage>
</organism>
<sequence length="115" mass="13226">MSSRITLVAPSVITRAADYIEFMDSSFEIVFGVRQTAEQELLCDRARDQWAKLWVRFERACPEGITMQDVREQARRLISERKRERVAILRRRSKTQRANDAAAALAIEMGLNVAI</sequence>
<keyword evidence="2" id="KW-1185">Reference proteome</keyword>
<accession>A0A1H9MSX1</accession>
<reference evidence="1 2" key="1">
    <citation type="submission" date="2016-10" db="EMBL/GenBank/DDBJ databases">
        <authorList>
            <person name="de Groot N.N."/>
        </authorList>
    </citation>
    <scope>NUCLEOTIDE SEQUENCE [LARGE SCALE GENOMIC DNA]</scope>
    <source>
        <strain evidence="1 2">A52C2</strain>
    </source>
</reference>
<name>A0A1H9MSX1_9HYPH</name>